<dbReference type="Gene3D" id="3.90.1300.10">
    <property type="entry name" value="Amidase signature (AS) domain"/>
    <property type="match status" value="1"/>
</dbReference>
<keyword evidence="9" id="KW-1185">Reference proteome</keyword>
<evidence type="ECO:0000256" key="1">
    <source>
        <dbReference type="ARBA" id="ARBA00001311"/>
    </source>
</evidence>
<dbReference type="InterPro" id="IPR036928">
    <property type="entry name" value="AS_sf"/>
</dbReference>
<dbReference type="PANTHER" id="PTHR46072">
    <property type="entry name" value="AMIDASE-RELATED-RELATED"/>
    <property type="match status" value="1"/>
</dbReference>
<dbReference type="Proteomes" id="UP000664169">
    <property type="component" value="Unassembled WGS sequence"/>
</dbReference>
<dbReference type="PIRSF" id="PIRSF001221">
    <property type="entry name" value="Amidase_fungi"/>
    <property type="match status" value="1"/>
</dbReference>
<comment type="similarity">
    <text evidence="2">Belongs to the amidase family.</text>
</comment>
<protein>
    <recommendedName>
        <fullName evidence="3">amidase</fullName>
        <ecNumber evidence="3">3.5.1.4</ecNumber>
    </recommendedName>
</protein>
<feature type="domain" description="Amidase" evidence="7">
    <location>
        <begin position="90"/>
        <end position="561"/>
    </location>
</feature>
<evidence type="ECO:0000259" key="7">
    <source>
        <dbReference type="Pfam" id="PF01425"/>
    </source>
</evidence>
<evidence type="ECO:0000256" key="4">
    <source>
        <dbReference type="ARBA" id="ARBA00022801"/>
    </source>
</evidence>
<name>A0A8H3EV19_9LECA</name>
<gene>
    <name evidence="8" type="ORF">GOMPHAMPRED_007799</name>
</gene>
<sequence>MPENPSSLSAKPSTWQDIAARKQAQRASLIPPEWTLSTSVLNASQKNALSPKSAWRTANILTPWELDLTDSHDATSLLGLLTTGALKSEDVVRAFCKRAAIAQQLTNCLTEIMFDSAIERAKELDTHFARTGRPLGPLHGLPISMKDTFWITGFDTSVGIAGFCFKPATENAALVELLLSLGAVIHAKTNVPQTMMALDSHNNVFGRTLNPQNNALTAGGSSGGEGALIAMRGSVLGVGTDVGGSIRIPAGCNGLFAIKPSVGFVPSAGQQGGSKPGASKLALEAVAGPLATSRRDCELFMRVVADARPGRFDADAIVPSWKNMDGVTQRNLTIGIVRTDGHVKPLPPVRKLMDEVANILGRSGEGIEVIEVDLSHILPKVLKVFNGLMSIDGSKTWFDHLAITGEPLSPWLQGRLVQRPQKTVDQIRELQAQRMELQKEFLRIWEESGGCWLTNNSIKTQAGRTLDAFIMPLAPHPILPIDRWNTVNYTASLNLLDLSTGVIPVRACTEEDSQGSVFNIKAANGWDQINQEHWTKVDLKTYVGSPLSVQVVTPRLTEKRLADIMSVVDVALRTKYNSASSKL</sequence>
<dbReference type="SUPFAM" id="SSF75304">
    <property type="entry name" value="Amidase signature (AS) enzymes"/>
    <property type="match status" value="1"/>
</dbReference>
<dbReference type="PROSITE" id="PS00571">
    <property type="entry name" value="AMIDASES"/>
    <property type="match status" value="1"/>
</dbReference>
<dbReference type="EC" id="3.5.1.4" evidence="3"/>
<dbReference type="InterPro" id="IPR023631">
    <property type="entry name" value="Amidase_dom"/>
</dbReference>
<dbReference type="Pfam" id="PF01425">
    <property type="entry name" value="Amidase"/>
    <property type="match status" value="1"/>
</dbReference>
<accession>A0A8H3EV19</accession>
<dbReference type="AlphaFoldDB" id="A0A8H3EV19"/>
<dbReference type="InterPro" id="IPR020556">
    <property type="entry name" value="Amidase_CS"/>
</dbReference>
<organism evidence="8 9">
    <name type="scientific">Gomphillus americanus</name>
    <dbReference type="NCBI Taxonomy" id="1940652"/>
    <lineage>
        <taxon>Eukaryota</taxon>
        <taxon>Fungi</taxon>
        <taxon>Dikarya</taxon>
        <taxon>Ascomycota</taxon>
        <taxon>Pezizomycotina</taxon>
        <taxon>Lecanoromycetes</taxon>
        <taxon>OSLEUM clade</taxon>
        <taxon>Ostropomycetidae</taxon>
        <taxon>Ostropales</taxon>
        <taxon>Graphidaceae</taxon>
        <taxon>Gomphilloideae</taxon>
        <taxon>Gomphillus</taxon>
    </lineage>
</organism>
<feature type="active site" description="Charge relay system" evidence="5">
    <location>
        <position position="221"/>
    </location>
</feature>
<dbReference type="GO" id="GO:0004040">
    <property type="term" value="F:amidase activity"/>
    <property type="evidence" value="ECO:0007669"/>
    <property type="project" value="UniProtKB-EC"/>
</dbReference>
<feature type="binding site" evidence="6">
    <location>
        <position position="195"/>
    </location>
    <ligand>
        <name>substrate</name>
    </ligand>
</feature>
<proteinExistence type="inferred from homology"/>
<reference evidence="8" key="1">
    <citation type="submission" date="2021-03" db="EMBL/GenBank/DDBJ databases">
        <authorList>
            <person name="Tagirdzhanova G."/>
        </authorList>
    </citation>
    <scope>NUCLEOTIDE SEQUENCE</scope>
</reference>
<keyword evidence="4" id="KW-0378">Hydrolase</keyword>
<evidence type="ECO:0000256" key="5">
    <source>
        <dbReference type="PIRSR" id="PIRSR001221-1"/>
    </source>
</evidence>
<feature type="binding site" evidence="6">
    <location>
        <position position="221"/>
    </location>
    <ligand>
        <name>substrate</name>
    </ligand>
</feature>
<evidence type="ECO:0000313" key="8">
    <source>
        <dbReference type="EMBL" id="CAF9912882.1"/>
    </source>
</evidence>
<dbReference type="OrthoDB" id="6428749at2759"/>
<dbReference type="EMBL" id="CAJPDQ010000007">
    <property type="protein sequence ID" value="CAF9912882.1"/>
    <property type="molecule type" value="Genomic_DNA"/>
</dbReference>
<evidence type="ECO:0000256" key="6">
    <source>
        <dbReference type="PIRSR" id="PIRSR001221-2"/>
    </source>
</evidence>
<comment type="catalytic activity">
    <reaction evidence="1">
        <text>a monocarboxylic acid amide + H2O = a monocarboxylate + NH4(+)</text>
        <dbReference type="Rhea" id="RHEA:12020"/>
        <dbReference type="ChEBI" id="CHEBI:15377"/>
        <dbReference type="ChEBI" id="CHEBI:28938"/>
        <dbReference type="ChEBI" id="CHEBI:35757"/>
        <dbReference type="ChEBI" id="CHEBI:83628"/>
        <dbReference type="EC" id="3.5.1.4"/>
    </reaction>
</comment>
<feature type="active site" description="Charge relay system" evidence="5">
    <location>
        <position position="146"/>
    </location>
</feature>
<evidence type="ECO:0000256" key="2">
    <source>
        <dbReference type="ARBA" id="ARBA00009199"/>
    </source>
</evidence>
<evidence type="ECO:0000313" key="9">
    <source>
        <dbReference type="Proteomes" id="UP000664169"/>
    </source>
</evidence>
<evidence type="ECO:0000256" key="3">
    <source>
        <dbReference type="ARBA" id="ARBA00012922"/>
    </source>
</evidence>
<dbReference type="PANTHER" id="PTHR46072:SF6">
    <property type="entry name" value="AMIDASE, PUTATIVE (AFU_ORTHOLOGUE AFUA_1G14530)-RELATED"/>
    <property type="match status" value="1"/>
</dbReference>
<feature type="active site" description="Acyl-ester intermediate" evidence="5">
    <location>
        <position position="245"/>
    </location>
</feature>
<feature type="binding site" evidence="6">
    <location>
        <begin position="242"/>
        <end position="245"/>
    </location>
    <ligand>
        <name>substrate</name>
    </ligand>
</feature>
<comment type="caution">
    <text evidence="8">The sequence shown here is derived from an EMBL/GenBank/DDBJ whole genome shotgun (WGS) entry which is preliminary data.</text>
</comment>